<feature type="compositionally biased region" description="Polar residues" evidence="2">
    <location>
        <begin position="570"/>
        <end position="580"/>
    </location>
</feature>
<dbReference type="GO" id="GO:0000124">
    <property type="term" value="C:SAGA complex"/>
    <property type="evidence" value="ECO:0007669"/>
    <property type="project" value="InterPro"/>
</dbReference>
<dbReference type="InterPro" id="IPR046468">
    <property type="entry name" value="Spt20-like_SEP"/>
</dbReference>
<keyword evidence="5" id="KW-1185">Reference proteome</keyword>
<dbReference type="AlphaFoldDB" id="A0AAN8G636"/>
<sequence>MAKGLDQIVEYAEYLLQCSKQQPSKLLKSKSGDISSSKSKSIHQKLFDLYIEETERQPDGKELDYSTHLLAKLVKRDRLNTLILNLYPANEGYSIMVKTKNGVETETIKLPYEESDLLEYVDDAQLPPFLVDLLEKAHINVFYSGCVVIEVRDYRRSTSGSHDSQYVLLRPTSQSLLCDINTIISENSTLTHEDHFALESELLLRTEEPLCLDPSPAVCLINNRVQFEEKKLCHPSLKRSVKKYTQAAVNRKRKLAQAPAHKELKLFDFITRKKEKNRNNLPVKQNLKMAKSCVDVWKQKNPVNLTAPSVLEVDKFTRALEKLPPGVEYPKVLVEEHTLEREPNQEKHMLAKITISKRSSDETYFGELYLDYEYSVNKADGGCSCQFILGSRDDVDKYLKQFEQLFTEEGRRLVKITIQKPNLPPQINYTQTPQGLNSTNISIAQAFLKQANLTATLSSQSQGENNGSNNLSVKRSMPIQLSLSIGHPLVSQANNLINQQANITLPTTIQQTHQLAQQMQLIQAQANQSQKLKQTVHHTPARIPSTNKTPTGSPATTPTHQPAGFGGISITPQNPSSLQKAPTPTLTPPPNSRTPTPTSSGSGRKVSEQTTNPTTSNIPAMNLTTYIQGLVSSAPTLSTSSTPAVHAESGQNVGTNINITNIGGLPQNFNIQGLGLSGMNLANLQGLQNMQVSLTGVPSGAIAVPISMINNNPSILQNQTGLFVSSLPTLSTTTSSTEHTPASTISSTQNTSSAVSTSSGVVVSIVTGLPTSSTTSAISSTTVSPQVIMSTGLTSNPTTVLPQSSSMLSLPIGLTQYLPVGSKGQASTGLRASASLPLLQLPGQQSIQHLILPQQRAQLKNPVSQGHLNVGRGQTTSGTSAVPISTVLTQSQVAALSSLAVGKHGQAPQGTITAQQFMQLTGQSGTTIQPSPQHSTTQLTFQKPQQSQPLQFHHLQVKPNTTIPTQNVKPKTKKRTTPTPPK</sequence>
<evidence type="ECO:0000259" key="3">
    <source>
        <dbReference type="Pfam" id="PF12090"/>
    </source>
</evidence>
<reference evidence="4 5" key="1">
    <citation type="submission" date="2024-01" db="EMBL/GenBank/DDBJ databases">
        <title>The genome of the rayed Mediterranean limpet Patella caerulea (Linnaeus, 1758).</title>
        <authorList>
            <person name="Anh-Thu Weber A."/>
            <person name="Halstead-Nussloch G."/>
        </authorList>
    </citation>
    <scope>NUCLEOTIDE SEQUENCE [LARGE SCALE GENOMIC DNA]</scope>
    <source>
        <strain evidence="4">AATW-2023a</strain>
        <tissue evidence="4">Whole specimen</tissue>
    </source>
</reference>
<dbReference type="Proteomes" id="UP001347796">
    <property type="component" value="Unassembled WGS sequence"/>
</dbReference>
<feature type="compositionally biased region" description="Polar residues" evidence="2">
    <location>
        <begin position="608"/>
        <end position="619"/>
    </location>
</feature>
<feature type="domain" description="Spt20-like SEP" evidence="3">
    <location>
        <begin position="79"/>
        <end position="226"/>
    </location>
</feature>
<organism evidence="4 5">
    <name type="scientific">Patella caerulea</name>
    <name type="common">Rayed Mediterranean limpet</name>
    <dbReference type="NCBI Taxonomy" id="87958"/>
    <lineage>
        <taxon>Eukaryota</taxon>
        <taxon>Metazoa</taxon>
        <taxon>Spiralia</taxon>
        <taxon>Lophotrochozoa</taxon>
        <taxon>Mollusca</taxon>
        <taxon>Gastropoda</taxon>
        <taxon>Patellogastropoda</taxon>
        <taxon>Patelloidea</taxon>
        <taxon>Patellidae</taxon>
        <taxon>Patella</taxon>
    </lineage>
</organism>
<evidence type="ECO:0000313" key="5">
    <source>
        <dbReference type="Proteomes" id="UP001347796"/>
    </source>
</evidence>
<comment type="similarity">
    <text evidence="1">Belongs to the SPT20 family.</text>
</comment>
<dbReference type="InterPro" id="IPR021950">
    <property type="entry name" value="Spt20"/>
</dbReference>
<feature type="region of interest" description="Disordered" evidence="2">
    <location>
        <begin position="529"/>
        <end position="619"/>
    </location>
</feature>
<accession>A0AAN8G636</accession>
<proteinExistence type="inferred from homology"/>
<dbReference type="GO" id="GO:0003712">
    <property type="term" value="F:transcription coregulator activity"/>
    <property type="evidence" value="ECO:0007669"/>
    <property type="project" value="InterPro"/>
</dbReference>
<dbReference type="Pfam" id="PF12090">
    <property type="entry name" value="Spt20_SEP"/>
    <property type="match status" value="1"/>
</dbReference>
<dbReference type="PANTHER" id="PTHR13526:SF8">
    <property type="entry name" value="TRANSCRIPTION FACTOR SPT20 HOMOLOG"/>
    <property type="match status" value="1"/>
</dbReference>
<feature type="region of interest" description="Disordered" evidence="2">
    <location>
        <begin position="960"/>
        <end position="982"/>
    </location>
</feature>
<evidence type="ECO:0000313" key="4">
    <source>
        <dbReference type="EMBL" id="KAK6168451.1"/>
    </source>
</evidence>
<protein>
    <recommendedName>
        <fullName evidence="3">Spt20-like SEP domain-containing protein</fullName>
    </recommendedName>
</protein>
<name>A0AAN8G636_PATCE</name>
<feature type="region of interest" description="Disordered" evidence="2">
    <location>
        <begin position="731"/>
        <end position="751"/>
    </location>
</feature>
<feature type="compositionally biased region" description="Polar residues" evidence="2">
    <location>
        <begin position="544"/>
        <end position="560"/>
    </location>
</feature>
<comment type="caution">
    <text evidence="4">The sequence shown here is derived from an EMBL/GenBank/DDBJ whole genome shotgun (WGS) entry which is preliminary data.</text>
</comment>
<gene>
    <name evidence="4" type="ORF">SNE40_020982</name>
</gene>
<feature type="compositionally biased region" description="Low complexity" evidence="2">
    <location>
        <begin position="593"/>
        <end position="602"/>
    </location>
</feature>
<evidence type="ECO:0000256" key="2">
    <source>
        <dbReference type="SAM" id="MobiDB-lite"/>
    </source>
</evidence>
<evidence type="ECO:0000256" key="1">
    <source>
        <dbReference type="ARBA" id="ARBA00009112"/>
    </source>
</evidence>
<dbReference type="EMBL" id="JAZGQO010000016">
    <property type="protein sequence ID" value="KAK6168451.1"/>
    <property type="molecule type" value="Genomic_DNA"/>
</dbReference>
<dbReference type="GO" id="GO:0006357">
    <property type="term" value="P:regulation of transcription by RNA polymerase II"/>
    <property type="evidence" value="ECO:0007669"/>
    <property type="project" value="TreeGrafter"/>
</dbReference>
<dbReference type="PANTHER" id="PTHR13526">
    <property type="entry name" value="TRANSCRIPTION FACTOR SPT20 HOMOLOG"/>
    <property type="match status" value="1"/>
</dbReference>